<dbReference type="SUPFAM" id="SSF56112">
    <property type="entry name" value="Protein kinase-like (PK-like)"/>
    <property type="match status" value="1"/>
</dbReference>
<dbReference type="AlphaFoldDB" id="A0A7X5R1D2"/>
<organism evidence="3 4">
    <name type="scientific">Lysinibacter cavernae</name>
    <dbReference type="NCBI Taxonomy" id="1640652"/>
    <lineage>
        <taxon>Bacteria</taxon>
        <taxon>Bacillati</taxon>
        <taxon>Actinomycetota</taxon>
        <taxon>Actinomycetes</taxon>
        <taxon>Micrococcales</taxon>
        <taxon>Microbacteriaceae</taxon>
        <taxon>Lysinibacter</taxon>
    </lineage>
</organism>
<evidence type="ECO:0000313" key="3">
    <source>
        <dbReference type="EMBL" id="NIH53803.1"/>
    </source>
</evidence>
<keyword evidence="4" id="KW-1185">Reference proteome</keyword>
<dbReference type="InterPro" id="IPR025111">
    <property type="entry name" value="DUF4032"/>
</dbReference>
<comment type="caution">
    <text evidence="3">The sequence shown here is derived from an EMBL/GenBank/DDBJ whole genome shotgun (WGS) entry which is preliminary data.</text>
</comment>
<dbReference type="InterPro" id="IPR011009">
    <property type="entry name" value="Kinase-like_dom_sf"/>
</dbReference>
<accession>A0A7X5R1D2</accession>
<dbReference type="Pfam" id="PF06293">
    <property type="entry name" value="Kdo"/>
    <property type="match status" value="1"/>
</dbReference>
<protein>
    <recommendedName>
        <fullName evidence="2">DUF4032 domain-containing protein</fullName>
    </recommendedName>
</protein>
<feature type="compositionally biased region" description="Acidic residues" evidence="1">
    <location>
        <begin position="439"/>
        <end position="461"/>
    </location>
</feature>
<feature type="domain" description="DUF4032" evidence="2">
    <location>
        <begin position="231"/>
        <end position="393"/>
    </location>
</feature>
<dbReference type="Pfam" id="PF13224">
    <property type="entry name" value="DUF4032"/>
    <property type="match status" value="1"/>
</dbReference>
<reference evidence="3 4" key="1">
    <citation type="submission" date="2020-02" db="EMBL/GenBank/DDBJ databases">
        <title>Sequencing the genomes of 1000 actinobacteria strains.</title>
        <authorList>
            <person name="Klenk H.-P."/>
        </authorList>
    </citation>
    <scope>NUCLEOTIDE SEQUENCE [LARGE SCALE GENOMIC DNA]</scope>
    <source>
        <strain evidence="3 4">DSM 27960</strain>
    </source>
</reference>
<dbReference type="Proteomes" id="UP000541033">
    <property type="component" value="Unassembled WGS sequence"/>
</dbReference>
<proteinExistence type="predicted"/>
<dbReference type="RefSeq" id="WP_167149717.1">
    <property type="nucleotide sequence ID" value="NZ_JAAMOX010000001.1"/>
</dbReference>
<dbReference type="EMBL" id="JAAMOX010000001">
    <property type="protein sequence ID" value="NIH53803.1"/>
    <property type="molecule type" value="Genomic_DNA"/>
</dbReference>
<evidence type="ECO:0000256" key="1">
    <source>
        <dbReference type="SAM" id="MobiDB-lite"/>
    </source>
</evidence>
<feature type="region of interest" description="Disordered" evidence="1">
    <location>
        <begin position="433"/>
        <end position="461"/>
    </location>
</feature>
<evidence type="ECO:0000313" key="4">
    <source>
        <dbReference type="Proteomes" id="UP000541033"/>
    </source>
</evidence>
<sequence>MSGSLNITAARVDPAILDLPWRLPLDEWPDDVIAALPKGISRHLVRFAHMSGHIMAIKETTDDMARGEYEMLMALQRLEIPCVEPVAYITNRQSRDGVPLKSVLITKHLTFSLPYRALFSGRMRKKTASRLVDSLALLLVRLHNIGFFWGDVSLSNTLFRRDAGAFAAYLVDAETGKLVHRALSSGQRDHDLEIARINIAGELLDLQASGRLDESIDPVKIANRLQESYDSLWAELTKSESFAADETWRIRERVRRLNKLGFDIEEMSITTDSTGTTVHIQPKVVDSGHHQRRLIRLTGLDAQENQARRLLNDLDEYVARHKDSGLPEDMLAHQWLTDVFEPVIMAIPRDMKRKLQPAEIFHQLLEHRWFESQRLQRDIPLTEAVESYITDVLAHRPDEARLYNPPTGTYTAPISIIPPEEVAAATGVFVDPLTPAIGEDPDGEPDPGYDPDDEIDWRDLV</sequence>
<evidence type="ECO:0000259" key="2">
    <source>
        <dbReference type="Pfam" id="PF13224"/>
    </source>
</evidence>
<name>A0A7X5R1D2_9MICO</name>
<gene>
    <name evidence="3" type="ORF">FHX76_001671</name>
</gene>